<feature type="coiled-coil region" evidence="1">
    <location>
        <begin position="227"/>
        <end position="261"/>
    </location>
</feature>
<dbReference type="VEuPathDB" id="FungiDB:SCODWIG_01911"/>
<evidence type="ECO:0000313" key="3">
    <source>
        <dbReference type="EMBL" id="SSD60150.1"/>
    </source>
</evidence>
<protein>
    <recommendedName>
        <fullName evidence="5">Synaptonemal complex protein ZIP1</fullName>
    </recommendedName>
</protein>
<feature type="region of interest" description="Disordered" evidence="2">
    <location>
        <begin position="878"/>
        <end position="941"/>
    </location>
</feature>
<dbReference type="AlphaFoldDB" id="A0A376B7Q2"/>
<organism evidence="3 4">
    <name type="scientific">Saccharomycodes ludwigii</name>
    <dbReference type="NCBI Taxonomy" id="36035"/>
    <lineage>
        <taxon>Eukaryota</taxon>
        <taxon>Fungi</taxon>
        <taxon>Dikarya</taxon>
        <taxon>Ascomycota</taxon>
        <taxon>Saccharomycotina</taxon>
        <taxon>Saccharomycetes</taxon>
        <taxon>Saccharomycodales</taxon>
        <taxon>Saccharomycodaceae</taxon>
        <taxon>Saccharomycodes</taxon>
    </lineage>
</organism>
<feature type="compositionally biased region" description="Acidic residues" evidence="2">
    <location>
        <begin position="151"/>
        <end position="160"/>
    </location>
</feature>
<evidence type="ECO:0000256" key="2">
    <source>
        <dbReference type="SAM" id="MobiDB-lite"/>
    </source>
</evidence>
<keyword evidence="4" id="KW-1185">Reference proteome</keyword>
<feature type="compositionally biased region" description="Basic and acidic residues" evidence="2">
    <location>
        <begin position="174"/>
        <end position="202"/>
    </location>
</feature>
<evidence type="ECO:0000256" key="1">
    <source>
        <dbReference type="SAM" id="Coils"/>
    </source>
</evidence>
<gene>
    <name evidence="3" type="ORF">SCODWIG_01911</name>
</gene>
<feature type="region of interest" description="Disordered" evidence="2">
    <location>
        <begin position="763"/>
        <end position="789"/>
    </location>
</feature>
<evidence type="ECO:0008006" key="5">
    <source>
        <dbReference type="Google" id="ProtNLM"/>
    </source>
</evidence>
<evidence type="ECO:0000313" key="4">
    <source>
        <dbReference type="Proteomes" id="UP000262825"/>
    </source>
</evidence>
<feature type="coiled-coil region" evidence="1">
    <location>
        <begin position="556"/>
        <end position="699"/>
    </location>
</feature>
<feature type="region of interest" description="Disordered" evidence="2">
    <location>
        <begin position="109"/>
        <end position="202"/>
    </location>
</feature>
<feature type="compositionally biased region" description="Polar residues" evidence="2">
    <location>
        <begin position="164"/>
        <end position="173"/>
    </location>
</feature>
<dbReference type="EMBL" id="UFAJ01000282">
    <property type="protein sequence ID" value="SSD60150.1"/>
    <property type="molecule type" value="Genomic_DNA"/>
</dbReference>
<sequence length="941" mass="107548">MSSFFRDNKHGFKPRNNIFSKIRNSATENDFSVTESLENLSNTSKEHATSNVFANNSKTSFMSGATTLASVQENSLESLFEEYQRDDTTNGASNNSSIIMPKIKDYHDKRSPLLNNKNVYQPKGGNRKLHIEDQENNDSNNNILFSSKEDSPEDNDDIEITDIKQISKNTPSNTKERSDYESSSDTDDKKFTDGEHVREESSRLDIMINESSNDVLMKAFTNTQKICSQLKMELQKSKDKNNTLKNEVATYKTEINNLTKKFEGFQNGLNSMAENQRELTKIRESNDMKLKNIGQEMSEVKRKMDNSNIELNSLRTILTNVKELKKNLEIDLIKKNKEIDYLKKEINNAYGQLSEEKIKSNGLLKDVNELKTLVTDSNTSMLEKLKDHLGKAFNLDKIQLKITNKIDAVDNNLAGVQDLIVNKIDVSIDEYTTKSLDSIKQLVAKNDESNGALVKTLEFSVKNFLDNNSEDIVSKTSKLMEDLLANLENSAFLKKIESCTSEILTTVKLVTPNNNTNYEKLLGQIQKMQILLQNEGENVNEISALKDNLVLLNMDKTNLVTEAKNKDLEIQSLNEKYNLKDDQLKQLSEKLEILQKQIESCSVEKANMETSLNFKIEQYQDDIKNLTMNLEDKTEKLSKLSDGNNELENKVNDLEAINIQFKEKVKQYEDLNTKTNEKIQKLNVEIVQLKAKEMELEESIRLSHEKAEENYKDKNYEIERCQLVQNENSKYKSENSSLLNSKIELQQKVYSLENEINRLKKNSLGKTIKHNNDKGSKDKSKKLEEHKSDDEIWQVDRNNKYNKNVIEPNIDNKYNLTTMGNKTSIIGNSPDDFDLPITSNNYEDIGNDLELTDPPNSFNDQIKNLLISSSSAASYTLHDTSKTRYEKGTQSNTNNDQEDLKVHGNTRKRKKLLLSPSSKAENKPKRRGKKTSSSKGSMSLK</sequence>
<name>A0A376B7Q2_9ASCO</name>
<feature type="compositionally biased region" description="Basic and acidic residues" evidence="2">
    <location>
        <begin position="770"/>
        <end position="789"/>
    </location>
</feature>
<dbReference type="Proteomes" id="UP000262825">
    <property type="component" value="Unassembled WGS sequence"/>
</dbReference>
<accession>A0A376B7Q2</accession>
<keyword evidence="1" id="KW-0175">Coiled coil</keyword>
<reference evidence="4" key="1">
    <citation type="submission" date="2018-06" db="EMBL/GenBank/DDBJ databases">
        <authorList>
            <person name="Guldener U."/>
        </authorList>
    </citation>
    <scope>NUCLEOTIDE SEQUENCE [LARGE SCALE GENOMIC DNA]</scope>
    <source>
        <strain evidence="4">UTAD17</strain>
    </source>
</reference>
<proteinExistence type="predicted"/>
<feature type="coiled-coil region" evidence="1">
    <location>
        <begin position="290"/>
        <end position="345"/>
    </location>
</feature>